<dbReference type="GO" id="GO:0070507">
    <property type="term" value="P:regulation of microtubule cytoskeleton organization"/>
    <property type="evidence" value="ECO:0007669"/>
    <property type="project" value="UniProtKB-UniRule"/>
</dbReference>
<dbReference type="AlphaFoldDB" id="A0AAV2YNV1"/>
<dbReference type="InterPro" id="IPR038746">
    <property type="entry name" value="Atat"/>
</dbReference>
<accession>A0AAV2YNV1</accession>
<proteinExistence type="inferred from homology"/>
<dbReference type="EC" id="2.3.1.108" evidence="3"/>
<feature type="binding site" evidence="3">
    <location>
        <begin position="103"/>
        <end position="116"/>
    </location>
    <ligand>
        <name>acetyl-CoA</name>
        <dbReference type="ChEBI" id="CHEBI:57288"/>
    </ligand>
</feature>
<protein>
    <recommendedName>
        <fullName evidence="3">Alpha-tubulin N-acetyltransferase</fullName>
        <shortName evidence="3">Alpha-TAT</shortName>
        <shortName evidence="3">TAT</shortName>
        <ecNumber evidence="3">2.3.1.108</ecNumber>
    </recommendedName>
    <alternativeName>
        <fullName evidence="3">Acetyltransferase mec-17 homolog</fullName>
    </alternativeName>
</protein>
<dbReference type="GO" id="GO:0019799">
    <property type="term" value="F:tubulin N-acetyltransferase activity"/>
    <property type="evidence" value="ECO:0007669"/>
    <property type="project" value="UniProtKB-UniRule"/>
</dbReference>
<feature type="site" description="Crucial for catalytic activity" evidence="3">
    <location>
        <position position="37"/>
    </location>
</feature>
<dbReference type="PANTHER" id="PTHR12327">
    <property type="entry name" value="ALPHA-TUBULIN N-ACETYLTRANSFERASE 1"/>
    <property type="match status" value="1"/>
</dbReference>
<evidence type="ECO:0000256" key="1">
    <source>
        <dbReference type="ARBA" id="ARBA00022679"/>
    </source>
</evidence>
<keyword evidence="2 3" id="KW-0012">Acyltransferase</keyword>
<keyword evidence="6" id="KW-1185">Reference proteome</keyword>
<dbReference type="SUPFAM" id="SSF55729">
    <property type="entry name" value="Acyl-CoA N-acyltransferases (Nat)"/>
    <property type="match status" value="1"/>
</dbReference>
<dbReference type="Pfam" id="PF05301">
    <property type="entry name" value="Acetyltransf_16"/>
    <property type="match status" value="1"/>
</dbReference>
<dbReference type="Gene3D" id="3.40.630.30">
    <property type="match status" value="1"/>
</dbReference>
<keyword evidence="1 3" id="KW-0808">Transferase</keyword>
<feature type="domain" description="N-acetyltransferase" evidence="4">
    <location>
        <begin position="1"/>
        <end position="169"/>
    </location>
</feature>
<dbReference type="InterPro" id="IPR016181">
    <property type="entry name" value="Acyl_CoA_acyltransferase"/>
</dbReference>
<sequence length="170" mass="19370">MNVVIEVVTRPAEWAMQAQEHVVEALNELGRKSAVAQQLNRPITSVELLSSANAIAQQQMLLLTRDGATNEIVGYLKTGVKHLFYVDTKGQYKELDPLCLLDFYVDEQFQRHGIGLQLFEELLRIHGVTASQVAYDRPSPKLYAFLKKHYQLTAFIPQPNNFVVFDAYFQ</sequence>
<dbReference type="HAMAP" id="MF_03130">
    <property type="entry name" value="mec17"/>
    <property type="match status" value="1"/>
</dbReference>
<reference evidence="5" key="1">
    <citation type="submission" date="2022-11" db="EMBL/GenBank/DDBJ databases">
        <authorList>
            <person name="Morgan W.R."/>
            <person name="Tartar A."/>
        </authorList>
    </citation>
    <scope>NUCLEOTIDE SEQUENCE</scope>
    <source>
        <strain evidence="5">ARSEF 373</strain>
    </source>
</reference>
<evidence type="ECO:0000256" key="3">
    <source>
        <dbReference type="HAMAP-Rule" id="MF_03130"/>
    </source>
</evidence>
<dbReference type="PROSITE" id="PS51730">
    <property type="entry name" value="GNAT_ATAT"/>
    <property type="match status" value="1"/>
</dbReference>
<gene>
    <name evidence="5" type="ORF">N0F65_008456</name>
</gene>
<reference evidence="5" key="2">
    <citation type="journal article" date="2023" name="Microbiol Resour">
        <title>Decontamination and Annotation of the Draft Genome Sequence of the Oomycete Lagenidium giganteum ARSEF 373.</title>
        <authorList>
            <person name="Morgan W.R."/>
            <person name="Tartar A."/>
        </authorList>
    </citation>
    <scope>NUCLEOTIDE SEQUENCE</scope>
    <source>
        <strain evidence="5">ARSEF 373</strain>
    </source>
</reference>
<comment type="similarity">
    <text evidence="3">Belongs to the acetyltransferase ATAT1 family.</text>
</comment>
<evidence type="ECO:0000313" key="5">
    <source>
        <dbReference type="EMBL" id="DAZ96332.1"/>
    </source>
</evidence>
<dbReference type="GO" id="GO:0005874">
    <property type="term" value="C:microtubule"/>
    <property type="evidence" value="ECO:0007669"/>
    <property type="project" value="InterPro"/>
</dbReference>
<evidence type="ECO:0000313" key="6">
    <source>
        <dbReference type="Proteomes" id="UP001146120"/>
    </source>
</evidence>
<dbReference type="EMBL" id="DAKRPA010000171">
    <property type="protein sequence ID" value="DAZ96332.1"/>
    <property type="molecule type" value="Genomic_DNA"/>
</dbReference>
<comment type="function">
    <text evidence="3">Specifically acetylates 'Lys-40' in alpha-tubulin on the lumenal side of microtubules. Promotes microtubule destabilization and accelerates microtubule dynamics; this activity may be independent of acetylation activity. Acetylates alpha-tubulin with a slow enzymatic rate, due to a catalytic site that is not optimized for acetyl transfer. Enters the microtubule through each end and diffuses quickly throughout the lumen of microtubules. Acetylates only long/old microtubules because of its slow acetylation rate since it does not have time to act on dynamically unstable microtubules before the enzyme is released.</text>
</comment>
<feature type="binding site" evidence="3">
    <location>
        <begin position="139"/>
        <end position="148"/>
    </location>
    <ligand>
        <name>acetyl-CoA</name>
        <dbReference type="ChEBI" id="CHEBI:57288"/>
    </ligand>
</feature>
<evidence type="ECO:0000256" key="2">
    <source>
        <dbReference type="ARBA" id="ARBA00023315"/>
    </source>
</evidence>
<dbReference type="Proteomes" id="UP001146120">
    <property type="component" value="Unassembled WGS sequence"/>
</dbReference>
<dbReference type="PANTHER" id="PTHR12327:SF0">
    <property type="entry name" value="ALPHA-TUBULIN N-ACETYLTRANSFERASE 1"/>
    <property type="match status" value="1"/>
</dbReference>
<name>A0AAV2YNV1_9STRA</name>
<comment type="catalytic activity">
    <reaction evidence="3">
        <text>L-lysyl-[alpha-tubulin] + acetyl-CoA = N(6)-acetyl-L-lysyl-[alpha-tubulin] + CoA + H(+)</text>
        <dbReference type="Rhea" id="RHEA:15277"/>
        <dbReference type="Rhea" id="RHEA-COMP:11278"/>
        <dbReference type="Rhea" id="RHEA-COMP:11279"/>
        <dbReference type="ChEBI" id="CHEBI:15378"/>
        <dbReference type="ChEBI" id="CHEBI:29969"/>
        <dbReference type="ChEBI" id="CHEBI:57287"/>
        <dbReference type="ChEBI" id="CHEBI:57288"/>
        <dbReference type="ChEBI" id="CHEBI:61930"/>
        <dbReference type="EC" id="2.3.1.108"/>
    </reaction>
</comment>
<organism evidence="5 6">
    <name type="scientific">Lagenidium giganteum</name>
    <dbReference type="NCBI Taxonomy" id="4803"/>
    <lineage>
        <taxon>Eukaryota</taxon>
        <taxon>Sar</taxon>
        <taxon>Stramenopiles</taxon>
        <taxon>Oomycota</taxon>
        <taxon>Peronosporomycetes</taxon>
        <taxon>Pythiales</taxon>
        <taxon>Pythiaceae</taxon>
    </lineage>
</organism>
<dbReference type="InterPro" id="IPR007965">
    <property type="entry name" value="GNAT_ATAT"/>
</dbReference>
<dbReference type="CDD" id="cd04301">
    <property type="entry name" value="NAT_SF"/>
    <property type="match status" value="1"/>
</dbReference>
<evidence type="ECO:0000259" key="4">
    <source>
        <dbReference type="PROSITE" id="PS51730"/>
    </source>
</evidence>
<comment type="caution">
    <text evidence="5">The sequence shown here is derived from an EMBL/GenBank/DDBJ whole genome shotgun (WGS) entry which is preliminary data.</text>
</comment>